<dbReference type="EMBL" id="JBHSOD010000005">
    <property type="protein sequence ID" value="MFC5884520.1"/>
    <property type="molecule type" value="Genomic_DNA"/>
</dbReference>
<evidence type="ECO:0000313" key="1">
    <source>
        <dbReference type="EMBL" id="MFC5884520.1"/>
    </source>
</evidence>
<dbReference type="Proteomes" id="UP001596067">
    <property type="component" value="Unassembled WGS sequence"/>
</dbReference>
<evidence type="ECO:0008006" key="3">
    <source>
        <dbReference type="Google" id="ProtNLM"/>
    </source>
</evidence>
<accession>A0ABW1ER70</accession>
<comment type="caution">
    <text evidence="1">The sequence shown here is derived from an EMBL/GenBank/DDBJ whole genome shotgun (WGS) entry which is preliminary data.</text>
</comment>
<evidence type="ECO:0000313" key="2">
    <source>
        <dbReference type="Proteomes" id="UP001596067"/>
    </source>
</evidence>
<keyword evidence="2" id="KW-1185">Reference proteome</keyword>
<reference evidence="2" key="1">
    <citation type="journal article" date="2019" name="Int. J. Syst. Evol. Microbiol.">
        <title>The Global Catalogue of Microorganisms (GCM) 10K type strain sequencing project: providing services to taxonomists for standard genome sequencing and annotation.</title>
        <authorList>
            <consortium name="The Broad Institute Genomics Platform"/>
            <consortium name="The Broad Institute Genome Sequencing Center for Infectious Disease"/>
            <person name="Wu L."/>
            <person name="Ma J."/>
        </authorList>
    </citation>
    <scope>NUCLEOTIDE SEQUENCE [LARGE SCALE GENOMIC DNA]</scope>
    <source>
        <strain evidence="2">CGMCC 4.1469</strain>
    </source>
</reference>
<protein>
    <recommendedName>
        <fullName evidence="3">Minor tail protein</fullName>
    </recommendedName>
</protein>
<dbReference type="RefSeq" id="WP_313763621.1">
    <property type="nucleotide sequence ID" value="NZ_BAAAVH010000087.1"/>
</dbReference>
<proteinExistence type="predicted"/>
<organism evidence="1 2">
    <name type="scientific">Kitasatospora aburaviensis</name>
    <dbReference type="NCBI Taxonomy" id="67265"/>
    <lineage>
        <taxon>Bacteria</taxon>
        <taxon>Bacillati</taxon>
        <taxon>Actinomycetota</taxon>
        <taxon>Actinomycetes</taxon>
        <taxon>Kitasatosporales</taxon>
        <taxon>Streptomycetaceae</taxon>
        <taxon>Kitasatospora</taxon>
    </lineage>
</organism>
<name>A0ABW1ER70_9ACTN</name>
<sequence>MPEVPYDLLDRIRDLEQQVRDLTGRSQIRPAMNQIQAGNVVIGQGGTLRVDDVDGSPLFYVGKLPVNNPDGSEQRGLVVYRDDGTPAIQLRRTTAIVGNPQGIVMTDAHGTTLLAEDVITGGIAYPNIPLLAPADVDASRWPRTTSGAWTTIATSFNIKVQPWMGAYVRTAVDGGTTGEVRILVDGTPWGPTATAGGPTALEYYGATPTGMTGLMQIDIQAQRLSGAGSVYAQCMQLFGRGS</sequence>
<gene>
    <name evidence="1" type="ORF">ACFP0N_05885</name>
</gene>